<gene>
    <name evidence="1" type="ORF">LTSERUB_4099</name>
</gene>
<evidence type="ECO:0000313" key="2">
    <source>
        <dbReference type="Proteomes" id="UP000004903"/>
    </source>
</evidence>
<sequence length="33" mass="3745">MSDSHPYSFSVVIQPTLLSVQLSKVRGKYHSPR</sequence>
<feature type="non-terminal residue" evidence="1">
    <location>
        <position position="33"/>
    </location>
</feature>
<dbReference type="AlphaFoldDB" id="G5QMK1"/>
<dbReference type="Proteomes" id="UP000004903">
    <property type="component" value="Unassembled WGS sequence"/>
</dbReference>
<reference evidence="1 2" key="1">
    <citation type="journal article" date="2011" name="BMC Genomics">
        <title>Genome sequencing reveals diversification of virulence factor content and possible host adaptation in distinct subpopulations of Salmonella enterica.</title>
        <authorList>
            <person name="den Bakker H.C."/>
            <person name="Moreno Switt A.I."/>
            <person name="Govoni G."/>
            <person name="Cummings C.A."/>
            <person name="Ranieri M.L."/>
            <person name="Degoricija L."/>
            <person name="Hoelzer K."/>
            <person name="Rodriguez-Rivera L.D."/>
            <person name="Brown S."/>
            <person name="Bolchacova E."/>
            <person name="Furtado M.R."/>
            <person name="Wiedmann M."/>
        </authorList>
    </citation>
    <scope>NUCLEOTIDE SEQUENCE [LARGE SCALE GENOMIC DNA]</scope>
    <source>
        <strain evidence="1 2">A4-653</strain>
    </source>
</reference>
<name>G5QMK1_SALRU</name>
<dbReference type="EMBL" id="AFCT01001494">
    <property type="protein sequence ID" value="EHC84575.1"/>
    <property type="molecule type" value="Genomic_DNA"/>
</dbReference>
<comment type="caution">
    <text evidence="1">The sequence shown here is derived from an EMBL/GenBank/DDBJ whole genome shotgun (WGS) entry which is preliminary data.</text>
</comment>
<accession>G5QMK1</accession>
<protein>
    <submittedName>
        <fullName evidence="1">Uncharacterized protein</fullName>
    </submittedName>
</protein>
<organism evidence="1 2">
    <name type="scientific">Salmonella enterica subsp. enterica serovar Rubislaw str. A4-653</name>
    <dbReference type="NCBI Taxonomy" id="913081"/>
    <lineage>
        <taxon>Bacteria</taxon>
        <taxon>Pseudomonadati</taxon>
        <taxon>Pseudomonadota</taxon>
        <taxon>Gammaproteobacteria</taxon>
        <taxon>Enterobacterales</taxon>
        <taxon>Enterobacteriaceae</taxon>
        <taxon>Salmonella</taxon>
    </lineage>
</organism>
<evidence type="ECO:0000313" key="1">
    <source>
        <dbReference type="EMBL" id="EHC84575.1"/>
    </source>
</evidence>
<proteinExistence type="predicted"/>